<protein>
    <submittedName>
        <fullName evidence="4">Evolved d-pantonohydrolase</fullName>
    </submittedName>
</protein>
<dbReference type="Proteomes" id="UP000193218">
    <property type="component" value="Unassembled WGS sequence"/>
</dbReference>
<dbReference type="EMBL" id="NBSH01000016">
    <property type="protein sequence ID" value="ORX33988.1"/>
    <property type="molecule type" value="Genomic_DNA"/>
</dbReference>
<dbReference type="PANTHER" id="PTHR47064:SF2">
    <property type="entry name" value="SMP-30_GLUCONOLACTONASE_LRE-LIKE REGION DOMAIN-CONTAINING PROTEIN-RELATED"/>
    <property type="match status" value="1"/>
</dbReference>
<dbReference type="PANTHER" id="PTHR47064">
    <property type="entry name" value="PUTATIVE (AFU_ORTHOLOGUE AFUA_1G08990)-RELATED"/>
    <property type="match status" value="1"/>
</dbReference>
<dbReference type="OrthoDB" id="423498at2759"/>
<comment type="caution">
    <text evidence="4">The sequence shown here is derived from an EMBL/GenBank/DDBJ whole genome shotgun (WGS) entry which is preliminary data.</text>
</comment>
<evidence type="ECO:0000256" key="2">
    <source>
        <dbReference type="SAM" id="Phobius"/>
    </source>
</evidence>
<dbReference type="GeneID" id="33555473"/>
<organism evidence="4 5">
    <name type="scientific">Kockovaella imperatae</name>
    <dbReference type="NCBI Taxonomy" id="4999"/>
    <lineage>
        <taxon>Eukaryota</taxon>
        <taxon>Fungi</taxon>
        <taxon>Dikarya</taxon>
        <taxon>Basidiomycota</taxon>
        <taxon>Agaricomycotina</taxon>
        <taxon>Tremellomycetes</taxon>
        <taxon>Tremellales</taxon>
        <taxon>Cuniculitremaceae</taxon>
        <taxon>Kockovaella</taxon>
    </lineage>
</organism>
<dbReference type="InParanoid" id="A0A1Y1U7K3"/>
<proteinExistence type="predicted"/>
<feature type="domain" description="SMP-30/Gluconolactonase/LRE-like region" evidence="3">
    <location>
        <begin position="283"/>
        <end position="443"/>
    </location>
</feature>
<gene>
    <name evidence="4" type="ORF">BD324DRAFT_584174</name>
</gene>
<accession>A0A1Y1U7K3</accession>
<dbReference type="InterPro" id="IPR013658">
    <property type="entry name" value="SGL"/>
</dbReference>
<evidence type="ECO:0000313" key="4">
    <source>
        <dbReference type="EMBL" id="ORX33988.1"/>
    </source>
</evidence>
<feature type="transmembrane region" description="Helical" evidence="2">
    <location>
        <begin position="37"/>
        <end position="59"/>
    </location>
</feature>
<keyword evidence="4" id="KW-0378">Hydrolase</keyword>
<dbReference type="InterPro" id="IPR052988">
    <property type="entry name" value="Oryzine_lactonohydrolase"/>
</dbReference>
<keyword evidence="5" id="KW-1185">Reference proteome</keyword>
<dbReference type="InterPro" id="IPR011042">
    <property type="entry name" value="6-blade_b-propeller_TolB-like"/>
</dbReference>
<keyword evidence="2" id="KW-0812">Transmembrane</keyword>
<reference evidence="4 5" key="1">
    <citation type="submission" date="2017-03" db="EMBL/GenBank/DDBJ databases">
        <title>Widespread Adenine N6-methylation of Active Genes in Fungi.</title>
        <authorList>
            <consortium name="DOE Joint Genome Institute"/>
            <person name="Mondo S.J."/>
            <person name="Dannebaum R.O."/>
            <person name="Kuo R.C."/>
            <person name="Louie K.B."/>
            <person name="Bewick A.J."/>
            <person name="Labutti K."/>
            <person name="Haridas S."/>
            <person name="Kuo A."/>
            <person name="Salamov A."/>
            <person name="Ahrendt S.R."/>
            <person name="Lau R."/>
            <person name="Bowen B.P."/>
            <person name="Lipzen A."/>
            <person name="Sullivan W."/>
            <person name="Andreopoulos W.B."/>
            <person name="Clum A."/>
            <person name="Lindquist E."/>
            <person name="Daum C."/>
            <person name="Northen T.R."/>
            <person name="Ramamoorthy G."/>
            <person name="Schmitz R.J."/>
            <person name="Gryganskyi A."/>
            <person name="Culley D."/>
            <person name="Magnuson J."/>
            <person name="James T.Y."/>
            <person name="O'Malley M.A."/>
            <person name="Stajich J.E."/>
            <person name="Spatafora J.W."/>
            <person name="Visel A."/>
            <person name="Grigoriev I.V."/>
        </authorList>
    </citation>
    <scope>NUCLEOTIDE SEQUENCE [LARGE SCALE GENOMIC DNA]</scope>
    <source>
        <strain evidence="4 5">NRRL Y-17943</strain>
    </source>
</reference>
<sequence>MPPKPTNAPEHSSPSHKRPRLSPSSQRTQSGGGYTKIVLYSLAFLALQALALLTSPTYIEAYALPLLARLGFKRDLSGPSPFNTHPANSQVINLLDSKVLPVVSPPTEHSISDIFVPPGSTFESLLARPFHVYDPEFYAIIGSRPTLTRIAHSPIDPLYHEAVVWWVYPPTDEVFFCQNAGAKDAGTGAKKSAIVQKISLSQAAQAASAGIQNNTGVVKVETVASDPPIINPNGATNYRGQIVFAAEGQNQDKASEVVMLNPLPPYNTSSDDAETSAALLNNFFGRQFNSINDLAVHPVTKDLHFTDVTYGWLQHFRPSPNLPNQVYRYVERSGLIQVVADGFNKPNGITFSPDGKWAYIADTGAAQGYRFPSDPTLPTTIYRYRVNADGSWSERSVFAFVSPGLPDGIHCDTKGNLYAGCGDGVQVFNPSGKLIGKIFVGGTVANFQFALNRMVICAETSLWYAELGIEGVAITDL</sequence>
<dbReference type="AlphaFoldDB" id="A0A1Y1U7K3"/>
<keyword evidence="2" id="KW-1133">Transmembrane helix</keyword>
<dbReference type="GO" id="GO:0016787">
    <property type="term" value="F:hydrolase activity"/>
    <property type="evidence" value="ECO:0007669"/>
    <property type="project" value="UniProtKB-KW"/>
</dbReference>
<dbReference type="SUPFAM" id="SSF63829">
    <property type="entry name" value="Calcium-dependent phosphotriesterase"/>
    <property type="match status" value="1"/>
</dbReference>
<dbReference type="Pfam" id="PF08450">
    <property type="entry name" value="SGL"/>
    <property type="match status" value="1"/>
</dbReference>
<evidence type="ECO:0000259" key="3">
    <source>
        <dbReference type="Pfam" id="PF08450"/>
    </source>
</evidence>
<dbReference type="STRING" id="4999.A0A1Y1U7K3"/>
<dbReference type="Gene3D" id="2.120.10.30">
    <property type="entry name" value="TolB, C-terminal domain"/>
    <property type="match status" value="1"/>
</dbReference>
<evidence type="ECO:0000256" key="1">
    <source>
        <dbReference type="SAM" id="MobiDB-lite"/>
    </source>
</evidence>
<keyword evidence="2" id="KW-0472">Membrane</keyword>
<name>A0A1Y1U7K3_9TREE</name>
<evidence type="ECO:0000313" key="5">
    <source>
        <dbReference type="Proteomes" id="UP000193218"/>
    </source>
</evidence>
<dbReference type="RefSeq" id="XP_021868276.1">
    <property type="nucleotide sequence ID" value="XM_022013665.1"/>
</dbReference>
<feature type="region of interest" description="Disordered" evidence="1">
    <location>
        <begin position="1"/>
        <end position="30"/>
    </location>
</feature>